<feature type="transmembrane region" description="Helical" evidence="1">
    <location>
        <begin position="447"/>
        <end position="466"/>
    </location>
</feature>
<feature type="transmembrane region" description="Helical" evidence="1">
    <location>
        <begin position="165"/>
        <end position="184"/>
    </location>
</feature>
<feature type="transmembrane region" description="Helical" evidence="1">
    <location>
        <begin position="351"/>
        <end position="370"/>
    </location>
</feature>
<comment type="caution">
    <text evidence="2">The sequence shown here is derived from an EMBL/GenBank/DDBJ whole genome shotgun (WGS) entry which is preliminary data.</text>
</comment>
<feature type="transmembrane region" description="Helical" evidence="1">
    <location>
        <begin position="131"/>
        <end position="158"/>
    </location>
</feature>
<evidence type="ECO:0000313" key="2">
    <source>
        <dbReference type="EMBL" id="MFC0180082.1"/>
    </source>
</evidence>
<feature type="transmembrane region" description="Helical" evidence="1">
    <location>
        <begin position="27"/>
        <end position="48"/>
    </location>
</feature>
<evidence type="ECO:0000256" key="1">
    <source>
        <dbReference type="SAM" id="Phobius"/>
    </source>
</evidence>
<name>A0ABV6CAR7_9GAMM</name>
<protein>
    <submittedName>
        <fullName evidence="2">AbgT family transporter</fullName>
    </submittedName>
</protein>
<feature type="transmembrane region" description="Helical" evidence="1">
    <location>
        <begin position="417"/>
        <end position="435"/>
    </location>
</feature>
<feature type="transmembrane region" description="Helical" evidence="1">
    <location>
        <begin position="215"/>
        <end position="233"/>
    </location>
</feature>
<dbReference type="InterPro" id="IPR004697">
    <property type="entry name" value="AbgT"/>
</dbReference>
<reference evidence="2 3" key="1">
    <citation type="submission" date="2024-09" db="EMBL/GenBank/DDBJ databases">
        <authorList>
            <person name="Sun Q."/>
            <person name="Mori K."/>
        </authorList>
    </citation>
    <scope>NUCLEOTIDE SEQUENCE [LARGE SCALE GENOMIC DNA]</scope>
    <source>
        <strain evidence="2 3">CCM 8545</strain>
    </source>
</reference>
<keyword evidence="1" id="KW-1133">Transmembrane helix</keyword>
<feature type="transmembrane region" description="Helical" evidence="1">
    <location>
        <begin position="478"/>
        <end position="503"/>
    </location>
</feature>
<dbReference type="EMBL" id="JBHLXE010000090">
    <property type="protein sequence ID" value="MFC0180082.1"/>
    <property type="molecule type" value="Genomic_DNA"/>
</dbReference>
<dbReference type="RefSeq" id="WP_385877196.1">
    <property type="nucleotide sequence ID" value="NZ_JBHLXE010000090.1"/>
</dbReference>
<feature type="transmembrane region" description="Helical" evidence="1">
    <location>
        <begin position="390"/>
        <end position="410"/>
    </location>
</feature>
<evidence type="ECO:0000313" key="3">
    <source>
        <dbReference type="Proteomes" id="UP001589758"/>
    </source>
</evidence>
<keyword evidence="1" id="KW-0812">Transmembrane</keyword>
<organism evidence="2 3">
    <name type="scientific">Thorsellia kenyensis</name>
    <dbReference type="NCBI Taxonomy" id="1549888"/>
    <lineage>
        <taxon>Bacteria</taxon>
        <taxon>Pseudomonadati</taxon>
        <taxon>Pseudomonadota</taxon>
        <taxon>Gammaproteobacteria</taxon>
        <taxon>Enterobacterales</taxon>
        <taxon>Thorselliaceae</taxon>
        <taxon>Thorsellia</taxon>
    </lineage>
</organism>
<keyword evidence="1" id="KW-0472">Membrane</keyword>
<gene>
    <name evidence="2" type="ORF">ACFFIT_08320</name>
</gene>
<keyword evidence="3" id="KW-1185">Reference proteome</keyword>
<feature type="transmembrane region" description="Helical" evidence="1">
    <location>
        <begin position="308"/>
        <end position="330"/>
    </location>
</feature>
<proteinExistence type="predicted"/>
<sequence length="519" mass="56520">MTTDNANPPTMQKGSFLDTIERVGNKIPNITVLIFFAFLICLFLSYFLSKISFSYIHPLTNEPIAVINQLSEQGMLDLINKLVSNFMGFPPLGITIVATLGIGIAEGSGFLQALLKKLLRITPKKALTPLVAFVAVVSHVASDSAYVFLMPIAALMYYNYGRHPLAGIAASFAGLAGGFSASFMPSTIDPIMQGLTQSAANIIDPNYSVNVLSNYFVSLGGTIGVIGVCWVVTDKWVEPRLNRNIPITYGENKGSTEEMTYMSKQEAKGFRYAMLSFIGLCIGLTLWAYPQDSLLRFEGSLTSNQAPIMSMIVPIIFIFFALPGIVFGYVTGKFKNTNDIVKSMESILTTLISFFVFAFFCAQFLYMFKVSNIGTLLAFSGADMLRSLDLPSGVTIVGVIILTGILNILITSASAKWSVMASVLVPMLMAVGISPELTQASFRISDSAINVATPMFPFYPLLISYCQKYFQGTGVGTLCSMMIPYSIGLLLVLTATLFIFWGFEIPLGIGSQYHWSPQG</sequence>
<accession>A0ABV6CAR7</accession>
<feature type="transmembrane region" description="Helical" evidence="1">
    <location>
        <begin position="89"/>
        <end position="111"/>
    </location>
</feature>
<dbReference type="Pfam" id="PF03806">
    <property type="entry name" value="ABG_transport"/>
    <property type="match status" value="1"/>
</dbReference>
<dbReference type="PANTHER" id="PTHR30282">
    <property type="entry name" value="P-AMINOBENZOYL GLUTAMATE TRANSPORTER"/>
    <property type="match status" value="1"/>
</dbReference>
<dbReference type="Proteomes" id="UP001589758">
    <property type="component" value="Unassembled WGS sequence"/>
</dbReference>
<dbReference type="PANTHER" id="PTHR30282:SF1">
    <property type="entry name" value="ABGT FAMILY TRANSPORTER"/>
    <property type="match status" value="1"/>
</dbReference>
<feature type="transmembrane region" description="Helical" evidence="1">
    <location>
        <begin position="269"/>
        <end position="288"/>
    </location>
</feature>